<accession>A0A9Q8PJY2</accession>
<protein>
    <submittedName>
        <fullName evidence="1">Uncharacterized protein</fullName>
    </submittedName>
</protein>
<organism evidence="1 2">
    <name type="scientific">Passalora fulva</name>
    <name type="common">Tomato leaf mold</name>
    <name type="synonym">Cladosporium fulvum</name>
    <dbReference type="NCBI Taxonomy" id="5499"/>
    <lineage>
        <taxon>Eukaryota</taxon>
        <taxon>Fungi</taxon>
        <taxon>Dikarya</taxon>
        <taxon>Ascomycota</taxon>
        <taxon>Pezizomycotina</taxon>
        <taxon>Dothideomycetes</taxon>
        <taxon>Dothideomycetidae</taxon>
        <taxon>Mycosphaerellales</taxon>
        <taxon>Mycosphaerellaceae</taxon>
        <taxon>Fulvia</taxon>
    </lineage>
</organism>
<dbReference type="RefSeq" id="XP_047768231.1">
    <property type="nucleotide sequence ID" value="XM_047911735.1"/>
</dbReference>
<dbReference type="KEGG" id="ffu:CLAFUR5_12587"/>
<dbReference type="Proteomes" id="UP000756132">
    <property type="component" value="Chromosome 11"/>
</dbReference>
<sequence>MSPPNLPTTTTKDTFKTTKVKMSSTRAYNAGIDSAVKMDKPFPDVPIGIIELLVYLPHHTRHADIMMRLYRAGWRSATMSKVQLHARGNLDIEENNKRNASFRHQIPVAGRKVFNDPNFGPRRPAYRNRRELMPLTLAEYCLVISSTYNPCYNGITFPDGTQGDANPLFVNLRGEIMSNMPATLDALASGVVNHPTGEDRGILTQVIEWAVANGQAANYTTDDVQMIADQQGFVAPAESRNFHWDVKALVRCNIPDPTS</sequence>
<dbReference type="EMBL" id="CP090173">
    <property type="protein sequence ID" value="UJO23865.1"/>
    <property type="molecule type" value="Genomic_DNA"/>
</dbReference>
<dbReference type="OrthoDB" id="3796227at2759"/>
<gene>
    <name evidence="1" type="ORF">CLAFUR5_12587</name>
</gene>
<evidence type="ECO:0000313" key="1">
    <source>
        <dbReference type="EMBL" id="UJO23865.1"/>
    </source>
</evidence>
<reference evidence="1" key="1">
    <citation type="submission" date="2021-12" db="EMBL/GenBank/DDBJ databases">
        <authorList>
            <person name="Zaccaron A."/>
            <person name="Stergiopoulos I."/>
        </authorList>
    </citation>
    <scope>NUCLEOTIDE SEQUENCE</scope>
    <source>
        <strain evidence="1">Race5_Kim</strain>
    </source>
</reference>
<dbReference type="AlphaFoldDB" id="A0A9Q8PJY2"/>
<name>A0A9Q8PJY2_PASFU</name>
<keyword evidence="2" id="KW-1185">Reference proteome</keyword>
<dbReference type="GeneID" id="71992465"/>
<proteinExistence type="predicted"/>
<evidence type="ECO:0000313" key="2">
    <source>
        <dbReference type="Proteomes" id="UP000756132"/>
    </source>
</evidence>
<dbReference type="OMA" id="SSTYNPC"/>
<reference evidence="1" key="2">
    <citation type="journal article" date="2022" name="Microb. Genom.">
        <title>A chromosome-scale genome assembly of the tomato pathogen Cladosporium fulvum reveals a compartmentalized genome architecture and the presence of a dispensable chromosome.</title>
        <authorList>
            <person name="Zaccaron A.Z."/>
            <person name="Chen L.H."/>
            <person name="Samaras A."/>
            <person name="Stergiopoulos I."/>
        </authorList>
    </citation>
    <scope>NUCLEOTIDE SEQUENCE</scope>
    <source>
        <strain evidence="1">Race5_Kim</strain>
    </source>
</reference>